<organism evidence="2">
    <name type="scientific">Arundo donax</name>
    <name type="common">Giant reed</name>
    <name type="synonym">Donax arundinaceus</name>
    <dbReference type="NCBI Taxonomy" id="35708"/>
    <lineage>
        <taxon>Eukaryota</taxon>
        <taxon>Viridiplantae</taxon>
        <taxon>Streptophyta</taxon>
        <taxon>Embryophyta</taxon>
        <taxon>Tracheophyta</taxon>
        <taxon>Spermatophyta</taxon>
        <taxon>Magnoliopsida</taxon>
        <taxon>Liliopsida</taxon>
        <taxon>Poales</taxon>
        <taxon>Poaceae</taxon>
        <taxon>PACMAD clade</taxon>
        <taxon>Arundinoideae</taxon>
        <taxon>Arundineae</taxon>
        <taxon>Arundo</taxon>
    </lineage>
</organism>
<protein>
    <submittedName>
        <fullName evidence="2">Uncharacterized protein</fullName>
    </submittedName>
</protein>
<sequence>MNLEILIAVLLVVACMNLCILHLSALQSSTCKAFLHVCKNKEFRAQKRNTGP</sequence>
<accession>A0A0A9HIC6</accession>
<reference evidence="2" key="2">
    <citation type="journal article" date="2015" name="Data Brief">
        <title>Shoot transcriptome of the giant reed, Arundo donax.</title>
        <authorList>
            <person name="Barrero R.A."/>
            <person name="Guerrero F.D."/>
            <person name="Moolhuijzen P."/>
            <person name="Goolsby J.A."/>
            <person name="Tidwell J."/>
            <person name="Bellgard S.E."/>
            <person name="Bellgard M.I."/>
        </authorList>
    </citation>
    <scope>NUCLEOTIDE SEQUENCE</scope>
    <source>
        <tissue evidence="2">Shoot tissue taken approximately 20 cm above the soil surface</tissue>
    </source>
</reference>
<name>A0A0A9HIC6_ARUDO</name>
<evidence type="ECO:0000313" key="2">
    <source>
        <dbReference type="EMBL" id="JAE36517.1"/>
    </source>
</evidence>
<keyword evidence="1" id="KW-0732">Signal</keyword>
<feature type="chain" id="PRO_5002045324" evidence="1">
    <location>
        <begin position="26"/>
        <end position="52"/>
    </location>
</feature>
<evidence type="ECO:0000256" key="1">
    <source>
        <dbReference type="SAM" id="SignalP"/>
    </source>
</evidence>
<proteinExistence type="predicted"/>
<dbReference type="AlphaFoldDB" id="A0A0A9HIC6"/>
<dbReference type="EMBL" id="GBRH01161379">
    <property type="protein sequence ID" value="JAE36517.1"/>
    <property type="molecule type" value="Transcribed_RNA"/>
</dbReference>
<feature type="signal peptide" evidence="1">
    <location>
        <begin position="1"/>
        <end position="25"/>
    </location>
</feature>
<reference evidence="2" key="1">
    <citation type="submission" date="2014-09" db="EMBL/GenBank/DDBJ databases">
        <authorList>
            <person name="Magalhaes I.L.F."/>
            <person name="Oliveira U."/>
            <person name="Santos F.R."/>
            <person name="Vidigal T.H.D.A."/>
            <person name="Brescovit A.D."/>
            <person name="Santos A.J."/>
        </authorList>
    </citation>
    <scope>NUCLEOTIDE SEQUENCE</scope>
    <source>
        <tissue evidence="2">Shoot tissue taken approximately 20 cm above the soil surface</tissue>
    </source>
</reference>